<dbReference type="GO" id="GO:0006353">
    <property type="term" value="P:DNA-templated transcription termination"/>
    <property type="evidence" value="ECO:0007669"/>
    <property type="project" value="InterPro"/>
</dbReference>
<sequence length="143" mass="16050">MPKTTRTGEPKKSELPSTIQRSEEKAQRMFAEVHDSALDHYGSEERAHRVAFNALKHGYEKVGDHWEPKGRRGPSDERAESGGPNPKGESAEGVDANASKRHLLDVAKRLDITGRSKMTKDELISAIERRNRQETAHSRPGKR</sequence>
<evidence type="ECO:0000313" key="3">
    <source>
        <dbReference type="EMBL" id="QIS14427.1"/>
    </source>
</evidence>
<feature type="region of interest" description="Disordered" evidence="1">
    <location>
        <begin position="60"/>
        <end position="143"/>
    </location>
</feature>
<dbReference type="EMBL" id="CP046172">
    <property type="protein sequence ID" value="QIS14427.1"/>
    <property type="molecule type" value="Genomic_DNA"/>
</dbReference>
<feature type="compositionally biased region" description="Basic and acidic residues" evidence="1">
    <location>
        <begin position="102"/>
        <end position="137"/>
    </location>
</feature>
<proteinExistence type="predicted"/>
<dbReference type="SUPFAM" id="SSF140376">
    <property type="entry name" value="ChaB-like"/>
    <property type="match status" value="1"/>
</dbReference>
<protein>
    <submittedName>
        <fullName evidence="3">Cation transport regulator ChaB</fullName>
    </submittedName>
</protein>
<accession>A0A6G9YMX5</accession>
<dbReference type="InterPro" id="IPR009317">
    <property type="entry name" value="ChaB"/>
</dbReference>
<reference evidence="3 4" key="1">
    <citation type="journal article" date="2019" name="ACS Chem. Biol.">
        <title>Identification and Mobilization of a Cryptic Antibiotic Biosynthesis Gene Locus from a Human-Pathogenic Nocardia Isolate.</title>
        <authorList>
            <person name="Herisse M."/>
            <person name="Ishida K."/>
            <person name="Porter J.L."/>
            <person name="Howden B."/>
            <person name="Hertweck C."/>
            <person name="Stinear T.P."/>
            <person name="Pidot S.J."/>
        </authorList>
    </citation>
    <scope>NUCLEOTIDE SEQUENCE [LARGE SCALE GENOMIC DNA]</scope>
    <source>
        <strain evidence="3 4">AUSMDU00012717</strain>
    </source>
</reference>
<evidence type="ECO:0000313" key="4">
    <source>
        <dbReference type="Proteomes" id="UP000503540"/>
    </source>
</evidence>
<dbReference type="InterPro" id="IPR011112">
    <property type="entry name" value="Rho-like_N"/>
</dbReference>
<feature type="compositionally biased region" description="Basic and acidic residues" evidence="1">
    <location>
        <begin position="1"/>
        <end position="14"/>
    </location>
</feature>
<evidence type="ECO:0000259" key="2">
    <source>
        <dbReference type="Pfam" id="PF07498"/>
    </source>
</evidence>
<feature type="compositionally biased region" description="Basic and acidic residues" evidence="1">
    <location>
        <begin position="60"/>
        <end position="80"/>
    </location>
</feature>
<gene>
    <name evidence="3" type="ORF">F5544_32950</name>
</gene>
<organism evidence="3 4">
    <name type="scientific">Nocardia arthritidis</name>
    <dbReference type="NCBI Taxonomy" id="228602"/>
    <lineage>
        <taxon>Bacteria</taxon>
        <taxon>Bacillati</taxon>
        <taxon>Actinomycetota</taxon>
        <taxon>Actinomycetes</taxon>
        <taxon>Mycobacteriales</taxon>
        <taxon>Nocardiaceae</taxon>
        <taxon>Nocardia</taxon>
    </lineage>
</organism>
<feature type="domain" description="Rho termination factor-like N-terminal" evidence="2">
    <location>
        <begin position="103"/>
        <end position="129"/>
    </location>
</feature>
<dbReference type="RefSeq" id="WP_167476838.1">
    <property type="nucleotide sequence ID" value="NZ_CP046172.1"/>
</dbReference>
<dbReference type="InterPro" id="IPR037205">
    <property type="entry name" value="ChaB_sf"/>
</dbReference>
<evidence type="ECO:0000256" key="1">
    <source>
        <dbReference type="SAM" id="MobiDB-lite"/>
    </source>
</evidence>
<keyword evidence="4" id="KW-1185">Reference proteome</keyword>
<name>A0A6G9YMX5_9NOCA</name>
<dbReference type="Proteomes" id="UP000503540">
    <property type="component" value="Chromosome"/>
</dbReference>
<dbReference type="Gene3D" id="1.10.1740.70">
    <property type="entry name" value="ChaB"/>
    <property type="match status" value="1"/>
</dbReference>
<dbReference type="Pfam" id="PF07498">
    <property type="entry name" value="Rho_N"/>
    <property type="match status" value="1"/>
</dbReference>
<dbReference type="Pfam" id="PF06150">
    <property type="entry name" value="ChaB"/>
    <property type="match status" value="1"/>
</dbReference>
<feature type="region of interest" description="Disordered" evidence="1">
    <location>
        <begin position="1"/>
        <end position="24"/>
    </location>
</feature>
<dbReference type="AlphaFoldDB" id="A0A6G9YMX5"/>
<dbReference type="KEGG" id="nah:F5544_32950"/>